<dbReference type="RefSeq" id="XP_024721392.1">
    <property type="nucleotide sequence ID" value="XM_024862560.1"/>
</dbReference>
<name>A0A2T3B3A0_AMORE</name>
<sequence>MQGTAAEEMEGVETTSMEIDTAPLMTEQERRVLEVYDRVEELQLEIALLKARGVLSQATEEDIKAAEQELLKAKAKYQVRNNVIESVLIANPILKAVHAGSNATILEQDLLPLIEQRDALSVSLTQLSSKVLAAQNELRKVESEHSVTARKNTELATEMLALAGKANTQKKDGIEDPKLRQQLDELEASMKVSRQMWRIMKGTASATVAGSGVDWAQDPKLLELVMDEDDEDG</sequence>
<evidence type="ECO:0000256" key="3">
    <source>
        <dbReference type="ARBA" id="ARBA00022454"/>
    </source>
</evidence>
<dbReference type="GO" id="GO:0051382">
    <property type="term" value="P:kinetochore assembly"/>
    <property type="evidence" value="ECO:0007669"/>
    <property type="project" value="InterPro"/>
</dbReference>
<dbReference type="GO" id="GO:0043515">
    <property type="term" value="F:kinetochore binding"/>
    <property type="evidence" value="ECO:0007669"/>
    <property type="project" value="TreeGrafter"/>
</dbReference>
<dbReference type="AlphaFoldDB" id="A0A2T3B3A0"/>
<dbReference type="GO" id="GO:0007052">
    <property type="term" value="P:mitotic spindle organization"/>
    <property type="evidence" value="ECO:0007669"/>
    <property type="project" value="TreeGrafter"/>
</dbReference>
<dbReference type="GeneID" id="36570641"/>
<comment type="similarity">
    <text evidence="7">Belongs to the CENP-H/MCM16 family.</text>
</comment>
<keyword evidence="3" id="KW-0158">Chromosome</keyword>
<proteinExistence type="inferred from homology"/>
<dbReference type="STRING" id="857342.A0A2T3B3A0"/>
<dbReference type="OrthoDB" id="2274804at2759"/>
<feature type="domain" description="Centromere protein H C-terminal" evidence="9">
    <location>
        <begin position="31"/>
        <end position="228"/>
    </location>
</feature>
<feature type="coiled-coil region" evidence="8">
    <location>
        <begin position="25"/>
        <end position="76"/>
    </location>
</feature>
<gene>
    <name evidence="10" type="ORF">M430DRAFT_138285</name>
</gene>
<dbReference type="InterPro" id="IPR040034">
    <property type="entry name" value="CENP-H"/>
</dbReference>
<keyword evidence="8" id="KW-0175">Coiled coil</keyword>
<comment type="subcellular location">
    <subcellularLocation>
        <location evidence="2">Chromosome</location>
        <location evidence="2">Centromere</location>
        <location evidence="2">Kinetochore</location>
    </subcellularLocation>
    <subcellularLocation>
        <location evidence="1">Nucleus</location>
    </subcellularLocation>
</comment>
<evidence type="ECO:0000313" key="10">
    <source>
        <dbReference type="EMBL" id="PSS20122.1"/>
    </source>
</evidence>
<dbReference type="Pfam" id="PF05837">
    <property type="entry name" value="CENP-H"/>
    <property type="match status" value="1"/>
</dbReference>
<evidence type="ECO:0000256" key="2">
    <source>
        <dbReference type="ARBA" id="ARBA00004629"/>
    </source>
</evidence>
<keyword evidence="6" id="KW-0137">Centromere</keyword>
<evidence type="ECO:0000256" key="7">
    <source>
        <dbReference type="ARBA" id="ARBA00025735"/>
    </source>
</evidence>
<accession>A0A2T3B3A0</accession>
<evidence type="ECO:0000313" key="11">
    <source>
        <dbReference type="Proteomes" id="UP000241818"/>
    </source>
</evidence>
<organism evidence="10 11">
    <name type="scientific">Amorphotheca resinae ATCC 22711</name>
    <dbReference type="NCBI Taxonomy" id="857342"/>
    <lineage>
        <taxon>Eukaryota</taxon>
        <taxon>Fungi</taxon>
        <taxon>Dikarya</taxon>
        <taxon>Ascomycota</taxon>
        <taxon>Pezizomycotina</taxon>
        <taxon>Leotiomycetes</taxon>
        <taxon>Helotiales</taxon>
        <taxon>Amorphothecaceae</taxon>
        <taxon>Amorphotheca</taxon>
    </lineage>
</organism>
<dbReference type="Proteomes" id="UP000241818">
    <property type="component" value="Unassembled WGS sequence"/>
</dbReference>
<dbReference type="GO" id="GO:0000776">
    <property type="term" value="C:kinetochore"/>
    <property type="evidence" value="ECO:0007669"/>
    <property type="project" value="UniProtKB-KW"/>
</dbReference>
<evidence type="ECO:0000256" key="4">
    <source>
        <dbReference type="ARBA" id="ARBA00022838"/>
    </source>
</evidence>
<evidence type="ECO:0000259" key="9">
    <source>
        <dbReference type="Pfam" id="PF05837"/>
    </source>
</evidence>
<dbReference type="PANTHER" id="PTHR48122">
    <property type="entry name" value="CENTROMERE PROTEIN H"/>
    <property type="match status" value="1"/>
</dbReference>
<reference evidence="10 11" key="1">
    <citation type="journal article" date="2018" name="New Phytol.">
        <title>Comparative genomics and transcriptomics depict ericoid mycorrhizal fungi as versatile saprotrophs and plant mutualists.</title>
        <authorList>
            <person name="Martino E."/>
            <person name="Morin E."/>
            <person name="Grelet G.A."/>
            <person name="Kuo A."/>
            <person name="Kohler A."/>
            <person name="Daghino S."/>
            <person name="Barry K.W."/>
            <person name="Cichocki N."/>
            <person name="Clum A."/>
            <person name="Dockter R.B."/>
            <person name="Hainaut M."/>
            <person name="Kuo R.C."/>
            <person name="LaButti K."/>
            <person name="Lindahl B.D."/>
            <person name="Lindquist E.A."/>
            <person name="Lipzen A."/>
            <person name="Khouja H.R."/>
            <person name="Magnuson J."/>
            <person name="Murat C."/>
            <person name="Ohm R.A."/>
            <person name="Singer S.W."/>
            <person name="Spatafora J.W."/>
            <person name="Wang M."/>
            <person name="Veneault-Fourrey C."/>
            <person name="Henrissat B."/>
            <person name="Grigoriev I.V."/>
            <person name="Martin F.M."/>
            <person name="Perotto S."/>
        </authorList>
    </citation>
    <scope>NUCLEOTIDE SEQUENCE [LARGE SCALE GENOMIC DNA]</scope>
    <source>
        <strain evidence="10 11">ATCC 22711</strain>
    </source>
</reference>
<evidence type="ECO:0000256" key="8">
    <source>
        <dbReference type="SAM" id="Coils"/>
    </source>
</evidence>
<evidence type="ECO:0000256" key="5">
    <source>
        <dbReference type="ARBA" id="ARBA00023242"/>
    </source>
</evidence>
<evidence type="ECO:0000256" key="1">
    <source>
        <dbReference type="ARBA" id="ARBA00004123"/>
    </source>
</evidence>
<protein>
    <recommendedName>
        <fullName evidence="9">Centromere protein H C-terminal domain-containing protein</fullName>
    </recommendedName>
</protein>
<dbReference type="GO" id="GO:0005634">
    <property type="term" value="C:nucleus"/>
    <property type="evidence" value="ECO:0007669"/>
    <property type="project" value="UniProtKB-SubCell"/>
</dbReference>
<keyword evidence="5" id="KW-0539">Nucleus</keyword>
<dbReference type="GO" id="GO:0007059">
    <property type="term" value="P:chromosome segregation"/>
    <property type="evidence" value="ECO:0007669"/>
    <property type="project" value="TreeGrafter"/>
</dbReference>
<keyword evidence="11" id="KW-1185">Reference proteome</keyword>
<evidence type="ECO:0000256" key="6">
    <source>
        <dbReference type="ARBA" id="ARBA00023328"/>
    </source>
</evidence>
<dbReference type="EMBL" id="KZ679010">
    <property type="protein sequence ID" value="PSS20122.1"/>
    <property type="molecule type" value="Genomic_DNA"/>
</dbReference>
<dbReference type="PANTHER" id="PTHR48122:SF1">
    <property type="entry name" value="CENTROMERE PROTEIN H"/>
    <property type="match status" value="1"/>
</dbReference>
<keyword evidence="4" id="KW-0995">Kinetochore</keyword>
<dbReference type="InterPro" id="IPR008426">
    <property type="entry name" value="CENP-H_C"/>
</dbReference>
<dbReference type="InParanoid" id="A0A2T3B3A0"/>